<sequence>MASTSSLAARVLLVLAAVAALATAKRGCSAFGHSCFGGHGKRSDGGGGEQMPPELPALETFVYPAGPDSFQPLLPPRGEPTLRRAQPLIAIDRLPTALRQWFESVAARSADGLPVLERRKK</sequence>
<dbReference type="AlphaFoldDB" id="A0A8S1D395"/>
<proteinExistence type="predicted"/>
<feature type="signal peptide" evidence="1">
    <location>
        <begin position="1"/>
        <end position="24"/>
    </location>
</feature>
<organism evidence="2 3">
    <name type="scientific">Cloeon dipterum</name>
    <dbReference type="NCBI Taxonomy" id="197152"/>
    <lineage>
        <taxon>Eukaryota</taxon>
        <taxon>Metazoa</taxon>
        <taxon>Ecdysozoa</taxon>
        <taxon>Arthropoda</taxon>
        <taxon>Hexapoda</taxon>
        <taxon>Insecta</taxon>
        <taxon>Pterygota</taxon>
        <taxon>Palaeoptera</taxon>
        <taxon>Ephemeroptera</taxon>
        <taxon>Pisciforma</taxon>
        <taxon>Baetidae</taxon>
        <taxon>Cloeon</taxon>
    </lineage>
</organism>
<gene>
    <name evidence="2" type="ORF">CLODIP_2_CD05751</name>
</gene>
<evidence type="ECO:0000313" key="2">
    <source>
        <dbReference type="EMBL" id="CAB3375302.1"/>
    </source>
</evidence>
<dbReference type="Proteomes" id="UP000494165">
    <property type="component" value="Unassembled WGS sequence"/>
</dbReference>
<dbReference type="EMBL" id="CADEPI010000110">
    <property type="protein sequence ID" value="CAB3375302.1"/>
    <property type="molecule type" value="Genomic_DNA"/>
</dbReference>
<evidence type="ECO:0000256" key="1">
    <source>
        <dbReference type="SAM" id="SignalP"/>
    </source>
</evidence>
<keyword evidence="1" id="KW-0732">Signal</keyword>
<name>A0A8S1D395_9INSE</name>
<keyword evidence="3" id="KW-1185">Reference proteome</keyword>
<feature type="chain" id="PRO_5035895935" evidence="1">
    <location>
        <begin position="25"/>
        <end position="121"/>
    </location>
</feature>
<evidence type="ECO:0000313" key="3">
    <source>
        <dbReference type="Proteomes" id="UP000494165"/>
    </source>
</evidence>
<protein>
    <submittedName>
        <fullName evidence="2">Uncharacterized protein</fullName>
    </submittedName>
</protein>
<dbReference type="OrthoDB" id="6366777at2759"/>
<comment type="caution">
    <text evidence="2">The sequence shown here is derived from an EMBL/GenBank/DDBJ whole genome shotgun (WGS) entry which is preliminary data.</text>
</comment>
<accession>A0A8S1D395</accession>
<reference evidence="2 3" key="1">
    <citation type="submission" date="2020-04" db="EMBL/GenBank/DDBJ databases">
        <authorList>
            <person name="Alioto T."/>
            <person name="Alioto T."/>
            <person name="Gomez Garrido J."/>
        </authorList>
    </citation>
    <scope>NUCLEOTIDE SEQUENCE [LARGE SCALE GENOMIC DNA]</scope>
</reference>